<feature type="compositionally biased region" description="Low complexity" evidence="1">
    <location>
        <begin position="155"/>
        <end position="167"/>
    </location>
</feature>
<protein>
    <submittedName>
        <fullName evidence="2">Uncharacterized protein</fullName>
    </submittedName>
</protein>
<feature type="region of interest" description="Disordered" evidence="1">
    <location>
        <begin position="130"/>
        <end position="180"/>
    </location>
</feature>
<proteinExistence type="predicted"/>
<feature type="compositionally biased region" description="Basic and acidic residues" evidence="1">
    <location>
        <begin position="131"/>
        <end position="141"/>
    </location>
</feature>
<feature type="region of interest" description="Disordered" evidence="1">
    <location>
        <begin position="197"/>
        <end position="231"/>
    </location>
</feature>
<dbReference type="EMBL" id="ML213510">
    <property type="protein sequence ID" value="TFK51980.1"/>
    <property type="molecule type" value="Genomic_DNA"/>
</dbReference>
<evidence type="ECO:0000256" key="1">
    <source>
        <dbReference type="SAM" id="MobiDB-lite"/>
    </source>
</evidence>
<feature type="region of interest" description="Disordered" evidence="1">
    <location>
        <begin position="1"/>
        <end position="49"/>
    </location>
</feature>
<accession>A0A5C3N3P5</accession>
<keyword evidence="3" id="KW-1185">Reference proteome</keyword>
<dbReference type="AlphaFoldDB" id="A0A5C3N3P5"/>
<sequence length="298" mass="33158">MARSHTTKSVIGRGTASKSKKPETKRSSNSCPPAKRKASPNASCKSNQRDEVWCPGCGKKYSQRWSWHRHIIDTTVLDTICPLVHEYQDSGSEAHLPEPLYREATEADMAAMRAYFPACRDLEDACPLGRRRQEERAEAQARKIRRGPRPTYGQAVEGSRSRSSSAESVEESVGPRRSDRARKSRFVSVIDVDDDMLSSSSSISEDDSDDGSAAPSTPVEDEPWRGWGDEPTWLEVDGAEEVQITSPSYREPDFVPDGVVLGYGGPCRTQYCIGLYGQLLKLESGEDTWMGVPWYLSM</sequence>
<name>A0A5C3N3P5_9AGAM</name>
<organism evidence="2 3">
    <name type="scientific">Heliocybe sulcata</name>
    <dbReference type="NCBI Taxonomy" id="5364"/>
    <lineage>
        <taxon>Eukaryota</taxon>
        <taxon>Fungi</taxon>
        <taxon>Dikarya</taxon>
        <taxon>Basidiomycota</taxon>
        <taxon>Agaricomycotina</taxon>
        <taxon>Agaricomycetes</taxon>
        <taxon>Gloeophyllales</taxon>
        <taxon>Gloeophyllaceae</taxon>
        <taxon>Heliocybe</taxon>
    </lineage>
</organism>
<dbReference type="Proteomes" id="UP000305948">
    <property type="component" value="Unassembled WGS sequence"/>
</dbReference>
<evidence type="ECO:0000313" key="2">
    <source>
        <dbReference type="EMBL" id="TFK51980.1"/>
    </source>
</evidence>
<reference evidence="2 3" key="1">
    <citation type="journal article" date="2019" name="Nat. Ecol. Evol.">
        <title>Megaphylogeny resolves global patterns of mushroom evolution.</title>
        <authorList>
            <person name="Varga T."/>
            <person name="Krizsan K."/>
            <person name="Foldi C."/>
            <person name="Dima B."/>
            <person name="Sanchez-Garcia M."/>
            <person name="Sanchez-Ramirez S."/>
            <person name="Szollosi G.J."/>
            <person name="Szarkandi J.G."/>
            <person name="Papp V."/>
            <person name="Albert L."/>
            <person name="Andreopoulos W."/>
            <person name="Angelini C."/>
            <person name="Antonin V."/>
            <person name="Barry K.W."/>
            <person name="Bougher N.L."/>
            <person name="Buchanan P."/>
            <person name="Buyck B."/>
            <person name="Bense V."/>
            <person name="Catcheside P."/>
            <person name="Chovatia M."/>
            <person name="Cooper J."/>
            <person name="Damon W."/>
            <person name="Desjardin D."/>
            <person name="Finy P."/>
            <person name="Geml J."/>
            <person name="Haridas S."/>
            <person name="Hughes K."/>
            <person name="Justo A."/>
            <person name="Karasinski D."/>
            <person name="Kautmanova I."/>
            <person name="Kiss B."/>
            <person name="Kocsube S."/>
            <person name="Kotiranta H."/>
            <person name="LaButti K.M."/>
            <person name="Lechner B.E."/>
            <person name="Liimatainen K."/>
            <person name="Lipzen A."/>
            <person name="Lukacs Z."/>
            <person name="Mihaltcheva S."/>
            <person name="Morgado L.N."/>
            <person name="Niskanen T."/>
            <person name="Noordeloos M.E."/>
            <person name="Ohm R.A."/>
            <person name="Ortiz-Santana B."/>
            <person name="Ovrebo C."/>
            <person name="Racz N."/>
            <person name="Riley R."/>
            <person name="Savchenko A."/>
            <person name="Shiryaev A."/>
            <person name="Soop K."/>
            <person name="Spirin V."/>
            <person name="Szebenyi C."/>
            <person name="Tomsovsky M."/>
            <person name="Tulloss R.E."/>
            <person name="Uehling J."/>
            <person name="Grigoriev I.V."/>
            <person name="Vagvolgyi C."/>
            <person name="Papp T."/>
            <person name="Martin F.M."/>
            <person name="Miettinen O."/>
            <person name="Hibbett D.S."/>
            <person name="Nagy L.G."/>
        </authorList>
    </citation>
    <scope>NUCLEOTIDE SEQUENCE [LARGE SCALE GENOMIC DNA]</scope>
    <source>
        <strain evidence="2 3">OMC1185</strain>
    </source>
</reference>
<evidence type="ECO:0000313" key="3">
    <source>
        <dbReference type="Proteomes" id="UP000305948"/>
    </source>
</evidence>
<gene>
    <name evidence="2" type="ORF">OE88DRAFT_1644580</name>
</gene>